<dbReference type="Gene3D" id="3.80.10.10">
    <property type="entry name" value="Ribonuclease Inhibitor"/>
    <property type="match status" value="2"/>
</dbReference>
<dbReference type="InterPro" id="IPR032675">
    <property type="entry name" value="LRR_dom_sf"/>
</dbReference>
<evidence type="ECO:0000256" key="1">
    <source>
        <dbReference type="ARBA" id="ARBA00022614"/>
    </source>
</evidence>
<reference evidence="6 7" key="1">
    <citation type="journal article" date="2016" name="G3 (Bethesda)">
        <title>First Draft Assembly and Annotation of the Genome of a California Endemic Oak Quercus lobata Nee (Fagaceae).</title>
        <authorList>
            <person name="Sork V.L."/>
            <person name="Fitz-Gibbon S.T."/>
            <person name="Puiu D."/>
            <person name="Crepeau M."/>
            <person name="Gugger P.F."/>
            <person name="Sherman R."/>
            <person name="Stevens K."/>
            <person name="Langley C.H."/>
            <person name="Pellegrini M."/>
            <person name="Salzberg S.L."/>
        </authorList>
    </citation>
    <scope>NUCLEOTIDE SEQUENCE [LARGE SCALE GENOMIC DNA]</scope>
    <source>
        <strain evidence="6 7">cv. SW786</strain>
    </source>
</reference>
<dbReference type="FunCoup" id="A0A7N2M0P9">
    <property type="interactions" value="414"/>
</dbReference>
<proteinExistence type="predicted"/>
<dbReference type="InterPro" id="IPR003593">
    <property type="entry name" value="AAA+_ATPase"/>
</dbReference>
<dbReference type="InterPro" id="IPR042197">
    <property type="entry name" value="Apaf_helical"/>
</dbReference>
<dbReference type="Gene3D" id="1.10.8.430">
    <property type="entry name" value="Helical domain of apoptotic protease-activating factors"/>
    <property type="match status" value="1"/>
</dbReference>
<evidence type="ECO:0000259" key="5">
    <source>
        <dbReference type="PROSITE" id="PS50104"/>
    </source>
</evidence>
<dbReference type="GO" id="GO:0043531">
    <property type="term" value="F:ADP binding"/>
    <property type="evidence" value="ECO:0007669"/>
    <property type="project" value="InterPro"/>
</dbReference>
<dbReference type="InterPro" id="IPR002182">
    <property type="entry name" value="NB-ARC"/>
</dbReference>
<sequence length="1209" mass="138569">MALLTFERASSSSSTSRWNYDVFLNFRGEDTRYGFISHLYKALCDNGFNTFIDDSLQRGEKISTELLRTIELSMISIVVLSEDYASSTWCLDELVKILECRINGQLVLPVFYKVDPSEIRKQERKFGVALAKHEEKFKDEIGKVQRWKEALNEVGSLSGWHYENSCPESKFIQEIIERISRVELNCTRLFVAKYPIGVNSRAKAIELLLDVESNDVRMVGIHGLGGIGKTTIAKAVYNRIVDHFEGSCFLEDVKEKSRTKNGIIQLQEKLLSTILRVRHLKVDSVPQGINLIMKRLRNKRVLLILDDVDKSKHIENLLEKCDWFASGSRVIITTRDKHLLTTLGKVCTTYKVEELDVDEALELFSQHAFHGNKLEEDYFELASQVIHYAKGLPLALAIIGSDLCGRTIIEWKSALDKYNKIPNEDIQEILKVSYDGLEESEKHIFLDIASFFKGMRKGYVTKILDACDLFPDYGISKLVDKCLITIDEHGLLSMHDLIQQMGREVVRRESPQILGERSRLWRHKDSYEVLTGNKGSDKIRGILFHPPEPVKVQLHTEVFKRMENLKFLIVENVDICEALNYLPNGLRFLKWPEYRYSLPSKYCPQQLVALEMSHSQIRLEKLFKQGFQFKNLKDVNLKHCEFITKLPDICTPNLETLELFSCKNLVEIHESFGFHEKLKKWSLDCCKKLKILPRNLMLKSLEQFNLRECPRLEMFPNIHPEMKDLKVLNLTGSSIRELPSSIGYLTGLERLDVYGCQNLRDLPDSIYKLQQLMELEITTTKLRTVYDSFDSFSGNGFLKMKILHLNPNVNLNRLDILMKPDYFPALESLYLGGTNIITIPESFSRFPRLKTLSILNCKQLREILGLPQSIRSVDATNCMSLDPQSSLSQIIETMGILPNRVYEGSRSDLLMDPQSSTRLSHKVLLSDYEGSGIEAEDDDCEIMEILPNRACEGLTSEDAQSSNDFASEIAGSETEDCVFIIPRAVIPKWFNHHSVGNSISFWVGRRFPNLFAICIALGPEEEAQKIEYSCSVRVDASINGCETLHFGDIGFKEHPNHLWLYSPSHQRMQEHLNYSNPSEHNHVEVQYEIYGNKPRSFYELLNHIVIKRWGVYAECICGPQKSGIPNLHLPSASHDEDYDDDDLSVLPLPNTRTNLGTDDLVAREYQPPLVFDDTSNWCMTWLVGPTAKFLKAFCCLEIFPERVTEALRA</sequence>
<dbReference type="KEGG" id="qlo:115951387"/>
<dbReference type="InterPro" id="IPR058546">
    <property type="entry name" value="RPS4B/Roq1-like_LRR"/>
</dbReference>
<keyword evidence="3" id="KW-0611">Plant defense</keyword>
<dbReference type="OMA" id="VALEMSH"/>
<dbReference type="EMBL" id="LRBV02000007">
    <property type="status" value="NOT_ANNOTATED_CDS"/>
    <property type="molecule type" value="Genomic_DNA"/>
</dbReference>
<dbReference type="Gene3D" id="3.40.50.10140">
    <property type="entry name" value="Toll/interleukin-1 receptor homology (TIR) domain"/>
    <property type="match status" value="1"/>
</dbReference>
<dbReference type="PRINTS" id="PR00364">
    <property type="entry name" value="DISEASERSIST"/>
</dbReference>
<evidence type="ECO:0000256" key="2">
    <source>
        <dbReference type="ARBA" id="ARBA00022737"/>
    </source>
</evidence>
<keyword evidence="1" id="KW-0433">Leucine-rich repeat</keyword>
<dbReference type="AlphaFoldDB" id="A0A7N2M0P9"/>
<dbReference type="PANTHER" id="PTHR11017">
    <property type="entry name" value="LEUCINE-RICH REPEAT-CONTAINING PROTEIN"/>
    <property type="match status" value="1"/>
</dbReference>
<feature type="domain" description="TIR" evidence="5">
    <location>
        <begin position="18"/>
        <end position="179"/>
    </location>
</feature>
<dbReference type="InterPro" id="IPR000157">
    <property type="entry name" value="TIR_dom"/>
</dbReference>
<keyword evidence="7" id="KW-1185">Reference proteome</keyword>
<dbReference type="InterPro" id="IPR058192">
    <property type="entry name" value="WHD_ROQ1-like"/>
</dbReference>
<gene>
    <name evidence="6" type="primary">LOC115951387</name>
</gene>
<dbReference type="InterPro" id="IPR035897">
    <property type="entry name" value="Toll_tir_struct_dom_sf"/>
</dbReference>
<organism evidence="6 7">
    <name type="scientific">Quercus lobata</name>
    <name type="common">Valley oak</name>
    <dbReference type="NCBI Taxonomy" id="97700"/>
    <lineage>
        <taxon>Eukaryota</taxon>
        <taxon>Viridiplantae</taxon>
        <taxon>Streptophyta</taxon>
        <taxon>Embryophyta</taxon>
        <taxon>Tracheophyta</taxon>
        <taxon>Spermatophyta</taxon>
        <taxon>Magnoliopsida</taxon>
        <taxon>eudicotyledons</taxon>
        <taxon>Gunneridae</taxon>
        <taxon>Pentapetalae</taxon>
        <taxon>rosids</taxon>
        <taxon>fabids</taxon>
        <taxon>Fagales</taxon>
        <taxon>Fagaceae</taxon>
        <taxon>Quercus</taxon>
    </lineage>
</organism>
<dbReference type="SMART" id="SM00382">
    <property type="entry name" value="AAA"/>
    <property type="match status" value="1"/>
</dbReference>
<protein>
    <recommendedName>
        <fullName evidence="5">TIR domain-containing protein</fullName>
    </recommendedName>
</protein>
<dbReference type="SUPFAM" id="SSF52058">
    <property type="entry name" value="L domain-like"/>
    <property type="match status" value="1"/>
</dbReference>
<dbReference type="InterPro" id="IPR027417">
    <property type="entry name" value="P-loop_NTPase"/>
</dbReference>
<dbReference type="EnsemblPlants" id="QL07p003457:mrna">
    <property type="protein sequence ID" value="QL07p003457:mrna"/>
    <property type="gene ID" value="QL07p003457"/>
</dbReference>
<dbReference type="PANTHER" id="PTHR11017:SF568">
    <property type="entry name" value="ADP-RIBOSYL CYCLASE_CYCLIC ADP-RIBOSE HYDROLASE"/>
    <property type="match status" value="1"/>
</dbReference>
<evidence type="ECO:0000313" key="7">
    <source>
        <dbReference type="Proteomes" id="UP000594261"/>
    </source>
</evidence>
<dbReference type="GO" id="GO:0007165">
    <property type="term" value="P:signal transduction"/>
    <property type="evidence" value="ECO:0007669"/>
    <property type="project" value="InterPro"/>
</dbReference>
<accession>A0A7N2M0P9</accession>
<dbReference type="FunFam" id="3.40.50.10140:FF:000007">
    <property type="entry name" value="Disease resistance protein (TIR-NBS-LRR class)"/>
    <property type="match status" value="1"/>
</dbReference>
<keyword evidence="4" id="KW-0520">NAD</keyword>
<dbReference type="OrthoDB" id="1357022at2759"/>
<dbReference type="GeneID" id="115951387"/>
<dbReference type="SMART" id="SM00255">
    <property type="entry name" value="TIR"/>
    <property type="match status" value="1"/>
</dbReference>
<dbReference type="Gramene" id="QL07p003457:mrna">
    <property type="protein sequence ID" value="QL07p003457:mrna"/>
    <property type="gene ID" value="QL07p003457"/>
</dbReference>
<dbReference type="GO" id="GO:0006952">
    <property type="term" value="P:defense response"/>
    <property type="evidence" value="ECO:0007669"/>
    <property type="project" value="InterPro"/>
</dbReference>
<evidence type="ECO:0000256" key="4">
    <source>
        <dbReference type="ARBA" id="ARBA00023027"/>
    </source>
</evidence>
<reference evidence="6" key="2">
    <citation type="submission" date="2021-01" db="UniProtKB">
        <authorList>
            <consortium name="EnsemblPlants"/>
        </authorList>
    </citation>
    <scope>IDENTIFICATION</scope>
</reference>
<dbReference type="InterPro" id="IPR044974">
    <property type="entry name" value="Disease_R_plants"/>
</dbReference>
<dbReference type="Pfam" id="PF00931">
    <property type="entry name" value="NB-ARC"/>
    <property type="match status" value="1"/>
</dbReference>
<dbReference type="Pfam" id="PF01582">
    <property type="entry name" value="TIR"/>
    <property type="match status" value="1"/>
</dbReference>
<evidence type="ECO:0000313" key="6">
    <source>
        <dbReference type="EnsemblPlants" id="QL07p003457:mrna"/>
    </source>
</evidence>
<dbReference type="InParanoid" id="A0A7N2M0P9"/>
<dbReference type="Pfam" id="PF23282">
    <property type="entry name" value="WHD_ROQ1"/>
    <property type="match status" value="1"/>
</dbReference>
<keyword evidence="2" id="KW-0677">Repeat</keyword>
<dbReference type="RefSeq" id="XP_030924464.1">
    <property type="nucleotide sequence ID" value="XM_031068604.1"/>
</dbReference>
<dbReference type="Proteomes" id="UP000594261">
    <property type="component" value="Chromosome 7"/>
</dbReference>
<name>A0A7N2M0P9_QUELO</name>
<evidence type="ECO:0000256" key="3">
    <source>
        <dbReference type="ARBA" id="ARBA00022821"/>
    </source>
</evidence>
<dbReference type="SUPFAM" id="SSF52200">
    <property type="entry name" value="Toll/Interleukin receptor TIR domain"/>
    <property type="match status" value="1"/>
</dbReference>
<dbReference type="PROSITE" id="PS50104">
    <property type="entry name" value="TIR"/>
    <property type="match status" value="1"/>
</dbReference>
<dbReference type="Gene3D" id="3.40.50.300">
    <property type="entry name" value="P-loop containing nucleotide triphosphate hydrolases"/>
    <property type="match status" value="1"/>
</dbReference>
<dbReference type="Pfam" id="PF23286">
    <property type="entry name" value="LRR_13"/>
    <property type="match status" value="1"/>
</dbReference>
<dbReference type="SUPFAM" id="SSF52540">
    <property type="entry name" value="P-loop containing nucleoside triphosphate hydrolases"/>
    <property type="match status" value="1"/>
</dbReference>